<dbReference type="OrthoDB" id="15588at10239"/>
<dbReference type="GO" id="GO:0050660">
    <property type="term" value="F:flavin adenine dinucleotide binding"/>
    <property type="evidence" value="ECO:0007669"/>
    <property type="project" value="InterPro"/>
</dbReference>
<dbReference type="EMBL" id="KY629563">
    <property type="protein sequence ID" value="ARK07443.1"/>
    <property type="molecule type" value="Genomic_DNA"/>
</dbReference>
<name>A0A1W6DWZ9_9CAUD</name>
<dbReference type="InterPro" id="IPR003669">
    <property type="entry name" value="Thymidylate_synthase_ThyX"/>
</dbReference>
<dbReference type="GO" id="GO:0050797">
    <property type="term" value="F:thymidylate synthase (FAD) activity"/>
    <property type="evidence" value="ECO:0007669"/>
    <property type="project" value="InterPro"/>
</dbReference>
<dbReference type="PROSITE" id="PS51331">
    <property type="entry name" value="THYX"/>
    <property type="match status" value="1"/>
</dbReference>
<proteinExistence type="predicted"/>
<protein>
    <submittedName>
        <fullName evidence="1">FAD-dependent thymidylate synthase</fullName>
    </submittedName>
</protein>
<dbReference type="GO" id="GO:0006231">
    <property type="term" value="P:dTMP biosynthetic process"/>
    <property type="evidence" value="ECO:0007669"/>
    <property type="project" value="InterPro"/>
</dbReference>
<keyword evidence="2" id="KW-1185">Reference proteome</keyword>
<dbReference type="Proteomes" id="UP000223906">
    <property type="component" value="Segment"/>
</dbReference>
<dbReference type="Gene3D" id="3.30.1360.170">
    <property type="match status" value="1"/>
</dbReference>
<evidence type="ECO:0000313" key="2">
    <source>
        <dbReference type="Proteomes" id="UP000223906"/>
    </source>
</evidence>
<gene>
    <name evidence="1" type="ORF">LAV_00043</name>
</gene>
<evidence type="ECO:0000313" key="1">
    <source>
        <dbReference type="EMBL" id="ARK07443.1"/>
    </source>
</evidence>
<dbReference type="SUPFAM" id="SSF69796">
    <property type="entry name" value="Thymidylate synthase-complementing protein Thy1"/>
    <property type="match status" value="1"/>
</dbReference>
<dbReference type="InterPro" id="IPR036098">
    <property type="entry name" value="Thymidylate_synthase_ThyX_sf"/>
</dbReference>
<accession>A0A1W6DWZ9</accession>
<reference evidence="1 2" key="1">
    <citation type="submission" date="2017-02" db="EMBL/GenBank/DDBJ databases">
        <title>The first characterized phage against a member of the ecologically important #sphingomonads reveals high dissimilarity against all other known phages.</title>
        <authorList>
            <person name="Nielsen T.K."/>
            <person name="Carstens A.B."/>
            <person name="Kot W."/>
            <person name="Lametsch R."/>
            <person name="Neve H."/>
            <person name="Hansen L.H."/>
        </authorList>
    </citation>
    <scope>NUCLEOTIDE SEQUENCE [LARGE SCALE GENOMIC DNA]</scope>
</reference>
<organism evidence="1 2">
    <name type="scientific">Sphingobium phage Lacusarx</name>
    <dbReference type="NCBI Taxonomy" id="1980139"/>
    <lineage>
        <taxon>Viruses</taxon>
        <taxon>Duplodnaviria</taxon>
        <taxon>Heunggongvirae</taxon>
        <taxon>Uroviricota</taxon>
        <taxon>Caudoviricetes</taxon>
        <taxon>Lacusarxvirus</taxon>
        <taxon>Lacusarxvirus lacusarx</taxon>
    </lineage>
</organism>
<sequence length="312" mass="35067">MFTANILTDSIGVDAPRLTSMELVYPFFIHGEFMTHRVFSRNASSSRAIPVQRMIAAIRANPAMPAEWRMNEAGMQGWTKATAEVEAELVGIWLEAMEDAIRHAERMDRLKAHKQHINRVVEPFKHMRVVVTGTDWDNFYGLRDHPDADPSMQALAKAIIAAREASTPTLLGLGDWHLPYILPEDEDRIAHYLRTASMDELRSLGLITNAGAPVIEVKKKVSAARCARTSYRTHSGEATDIVKDIMLYNKLVGAAPIHASPVEHQATPDSYLTKGKRWMNPQLHGNLRGWNQNRKFLPGENLQRFDDLPLAA</sequence>